<reference evidence="1 2" key="1">
    <citation type="journal article" date="2020" name="Microb. Genom.">
        <title>Genetic diversity of clinical and environmental Mucorales isolates obtained from an investigation of mucormycosis cases among solid organ transplant recipients.</title>
        <authorList>
            <person name="Nguyen M.H."/>
            <person name="Kaul D."/>
            <person name="Muto C."/>
            <person name="Cheng S.J."/>
            <person name="Richter R.A."/>
            <person name="Bruno V.M."/>
            <person name="Liu G."/>
            <person name="Beyhan S."/>
            <person name="Sundermann A.J."/>
            <person name="Mounaud S."/>
            <person name="Pasculle A.W."/>
            <person name="Nierman W.C."/>
            <person name="Driscoll E."/>
            <person name="Cumbie R."/>
            <person name="Clancy C.J."/>
            <person name="Dupont C.L."/>
        </authorList>
    </citation>
    <scope>NUCLEOTIDE SEQUENCE [LARGE SCALE GENOMIC DNA]</scope>
    <source>
        <strain evidence="1 2">GL24</strain>
    </source>
</reference>
<accession>A0A9P6XQ47</accession>
<organism evidence="1 2">
    <name type="scientific">Rhizopus delemar</name>
    <dbReference type="NCBI Taxonomy" id="936053"/>
    <lineage>
        <taxon>Eukaryota</taxon>
        <taxon>Fungi</taxon>
        <taxon>Fungi incertae sedis</taxon>
        <taxon>Mucoromycota</taxon>
        <taxon>Mucoromycotina</taxon>
        <taxon>Mucoromycetes</taxon>
        <taxon>Mucorales</taxon>
        <taxon>Mucorineae</taxon>
        <taxon>Rhizopodaceae</taxon>
        <taxon>Rhizopus</taxon>
    </lineage>
</organism>
<sequence>MHGGHNGLAAIDDVVDQVAGFAPDAGAHVEVVRHLLHQVQVAAAGKALAFAADPHHPGVGVGVDIAPDIGQFAVHAVGRRGQLARHAALGAHDHVAA</sequence>
<protein>
    <submittedName>
        <fullName evidence="1">Uncharacterized protein</fullName>
    </submittedName>
</protein>
<evidence type="ECO:0000313" key="2">
    <source>
        <dbReference type="Proteomes" id="UP000740926"/>
    </source>
</evidence>
<dbReference type="AlphaFoldDB" id="A0A9P6XQ47"/>
<evidence type="ECO:0000313" key="1">
    <source>
        <dbReference type="EMBL" id="KAG1530252.1"/>
    </source>
</evidence>
<keyword evidence="2" id="KW-1185">Reference proteome</keyword>
<gene>
    <name evidence="1" type="ORF">G6F50_017443</name>
</gene>
<dbReference type="Proteomes" id="UP000740926">
    <property type="component" value="Unassembled WGS sequence"/>
</dbReference>
<proteinExistence type="predicted"/>
<dbReference type="EMBL" id="JAANIU010012842">
    <property type="protein sequence ID" value="KAG1530252.1"/>
    <property type="molecule type" value="Genomic_DNA"/>
</dbReference>
<name>A0A9P6XQ47_9FUNG</name>
<comment type="caution">
    <text evidence="1">The sequence shown here is derived from an EMBL/GenBank/DDBJ whole genome shotgun (WGS) entry which is preliminary data.</text>
</comment>